<protein>
    <submittedName>
        <fullName evidence="1">Uncharacterized protein</fullName>
    </submittedName>
</protein>
<feature type="non-terminal residue" evidence="1">
    <location>
        <position position="1"/>
    </location>
</feature>
<organism evidence="1">
    <name type="scientific">marine sediment metagenome</name>
    <dbReference type="NCBI Taxonomy" id="412755"/>
    <lineage>
        <taxon>unclassified sequences</taxon>
        <taxon>metagenomes</taxon>
        <taxon>ecological metagenomes</taxon>
    </lineage>
</organism>
<dbReference type="EMBL" id="BART01041890">
    <property type="protein sequence ID" value="GAH29728.1"/>
    <property type="molecule type" value="Genomic_DNA"/>
</dbReference>
<gene>
    <name evidence="1" type="ORF">S01H4_67043</name>
</gene>
<name>X1G9L5_9ZZZZ</name>
<sequence>AWAQGLNQCLLSQFETPQRVKAALNLFKCDLVPI</sequence>
<proteinExistence type="predicted"/>
<dbReference type="AlphaFoldDB" id="X1G9L5"/>
<reference evidence="1" key="1">
    <citation type="journal article" date="2014" name="Front. Microbiol.">
        <title>High frequency of phylogenetically diverse reductive dehalogenase-homologous genes in deep subseafloor sedimentary metagenomes.</title>
        <authorList>
            <person name="Kawai M."/>
            <person name="Futagami T."/>
            <person name="Toyoda A."/>
            <person name="Takaki Y."/>
            <person name="Nishi S."/>
            <person name="Hori S."/>
            <person name="Arai W."/>
            <person name="Tsubouchi T."/>
            <person name="Morono Y."/>
            <person name="Uchiyama I."/>
            <person name="Ito T."/>
            <person name="Fujiyama A."/>
            <person name="Inagaki F."/>
            <person name="Takami H."/>
        </authorList>
    </citation>
    <scope>NUCLEOTIDE SEQUENCE</scope>
    <source>
        <strain evidence="1">Expedition CK06-06</strain>
    </source>
</reference>
<comment type="caution">
    <text evidence="1">The sequence shown here is derived from an EMBL/GenBank/DDBJ whole genome shotgun (WGS) entry which is preliminary data.</text>
</comment>
<evidence type="ECO:0000313" key="1">
    <source>
        <dbReference type="EMBL" id="GAH29728.1"/>
    </source>
</evidence>
<accession>X1G9L5</accession>